<organism evidence="1 2">
    <name type="scientific">Panagrolaimus sp. PS1159</name>
    <dbReference type="NCBI Taxonomy" id="55785"/>
    <lineage>
        <taxon>Eukaryota</taxon>
        <taxon>Metazoa</taxon>
        <taxon>Ecdysozoa</taxon>
        <taxon>Nematoda</taxon>
        <taxon>Chromadorea</taxon>
        <taxon>Rhabditida</taxon>
        <taxon>Tylenchina</taxon>
        <taxon>Panagrolaimomorpha</taxon>
        <taxon>Panagrolaimoidea</taxon>
        <taxon>Panagrolaimidae</taxon>
        <taxon>Panagrolaimus</taxon>
    </lineage>
</organism>
<evidence type="ECO:0000313" key="1">
    <source>
        <dbReference type="Proteomes" id="UP000887580"/>
    </source>
</evidence>
<dbReference type="WBParaSite" id="PS1159_v2.g9377.t1">
    <property type="protein sequence ID" value="PS1159_v2.g9377.t1"/>
    <property type="gene ID" value="PS1159_v2.g9377"/>
</dbReference>
<dbReference type="Proteomes" id="UP000887580">
    <property type="component" value="Unplaced"/>
</dbReference>
<sequence>MINYHTTDSTQHNSWINESMKINDIHHTITKTANRHIVSNNGKPYDFPPHFYPTDFEKSLGFQQSKLPPMLGGPNGIDLSPRQAEVIHAVLPPRSESSPLHPNNISAAANNKLSNYSTLVAAKPKIITKYGDYPELTNSNTKLNFAPTFTANVSINNNIPVRNNNNNFINNSMSNESIPKFSWQPQKLHSPYAPKVEYSQQGSQPEIGPFGISYIADQGQDYADQEPNATMEAAVSGQTKPKRVGRWTLAQLRQTDGIIPSQAGWNKGDSQKLMTNFGTPRNTQTRVKAENMQEIPEDVLMRSHGEVRLQSGTNKFSSQKGMTGFGSGRDVVREANHVNQNAADLEVIFFDLFITKLI</sequence>
<accession>A0AC35GW91</accession>
<proteinExistence type="predicted"/>
<reference evidence="2" key="1">
    <citation type="submission" date="2022-11" db="UniProtKB">
        <authorList>
            <consortium name="WormBaseParasite"/>
        </authorList>
    </citation>
    <scope>IDENTIFICATION</scope>
</reference>
<name>A0AC35GW91_9BILA</name>
<protein>
    <submittedName>
        <fullName evidence="2">Uncharacterized protein</fullName>
    </submittedName>
</protein>
<evidence type="ECO:0000313" key="2">
    <source>
        <dbReference type="WBParaSite" id="PS1159_v2.g9377.t1"/>
    </source>
</evidence>